<organism evidence="1">
    <name type="scientific">uncultured Alphaproteobacteria bacterium</name>
    <dbReference type="NCBI Taxonomy" id="91750"/>
    <lineage>
        <taxon>Bacteria</taxon>
        <taxon>Pseudomonadati</taxon>
        <taxon>Pseudomonadota</taxon>
        <taxon>Alphaproteobacteria</taxon>
        <taxon>environmental samples</taxon>
    </lineage>
</organism>
<dbReference type="AlphaFoldDB" id="A0A1B0Z291"/>
<dbReference type="InterPro" id="IPR012340">
    <property type="entry name" value="NA-bd_OB-fold"/>
</dbReference>
<reference evidence="1" key="1">
    <citation type="submission" date="2015-11" db="EMBL/GenBank/DDBJ databases">
        <title>Genomes of Abundant and Widespread Viruses from the Deep Ocean.</title>
        <authorList>
            <person name="Mizuno C.M."/>
            <person name="Ghai R."/>
            <person name="Saghai A."/>
            <person name="Lopez-Garcia P."/>
            <person name="Rodriguez-Valera F."/>
        </authorList>
    </citation>
    <scope>NUCLEOTIDE SEQUENCE</scope>
</reference>
<dbReference type="SUPFAM" id="SSF50249">
    <property type="entry name" value="Nucleic acid-binding proteins"/>
    <property type="match status" value="1"/>
</dbReference>
<sequence>MTKDNDVRKTCIGKSKYCYISEPDTQFDSRGVYHVSIEFTEAEAKPEIKAIDEVIAEKIAGIHKAKPGTKEIKRAPLPYKRKDGKVVIKFKSQFKPKTFDANKKPLDPSISVYKQSTMRVMYKLHAYDQTIGVGCSLYLLAVQVADLVKGTPVGECPWSSPINLDGKTSTLPGPEKAVY</sequence>
<evidence type="ECO:0000313" key="1">
    <source>
        <dbReference type="EMBL" id="ANO58326.1"/>
    </source>
</evidence>
<accession>A0A1B0Z291</accession>
<protein>
    <submittedName>
        <fullName evidence="1">Uncharacterized protein</fullName>
    </submittedName>
</protein>
<dbReference type="EMBL" id="KT997805">
    <property type="protein sequence ID" value="ANO58326.1"/>
    <property type="molecule type" value="Genomic_DNA"/>
</dbReference>
<dbReference type="EMBL" id="KT997875">
    <property type="protein sequence ID" value="ANO58370.1"/>
    <property type="molecule type" value="Genomic_DNA"/>
</dbReference>
<proteinExistence type="predicted"/>
<dbReference type="Gene3D" id="2.40.50.140">
    <property type="entry name" value="Nucleic acid-binding proteins"/>
    <property type="match status" value="1"/>
</dbReference>
<name>A0A1B0Z291_9PROT</name>